<evidence type="ECO:0000313" key="2">
    <source>
        <dbReference type="Proteomes" id="UP001172457"/>
    </source>
</evidence>
<gene>
    <name evidence="1" type="ORF">OSB04_019488</name>
</gene>
<name>A0AA38SQF4_9ASTR</name>
<evidence type="ECO:0000313" key="1">
    <source>
        <dbReference type="EMBL" id="KAJ9546945.1"/>
    </source>
</evidence>
<proteinExistence type="predicted"/>
<dbReference type="EMBL" id="JARYMX010000005">
    <property type="protein sequence ID" value="KAJ9546945.1"/>
    <property type="molecule type" value="Genomic_DNA"/>
</dbReference>
<protein>
    <submittedName>
        <fullName evidence="1">Uncharacterized protein</fullName>
    </submittedName>
</protein>
<reference evidence="1" key="1">
    <citation type="submission" date="2023-03" db="EMBL/GenBank/DDBJ databases">
        <title>Chromosome-scale reference genome and RAD-based genetic map of yellow starthistle (Centaurea solstitialis) reveal putative structural variation and QTLs associated with invader traits.</title>
        <authorList>
            <person name="Reatini B."/>
            <person name="Cang F.A."/>
            <person name="Jiang Q."/>
            <person name="Mckibben M.T.W."/>
            <person name="Barker M.S."/>
            <person name="Rieseberg L.H."/>
            <person name="Dlugosch K.M."/>
        </authorList>
    </citation>
    <scope>NUCLEOTIDE SEQUENCE</scope>
    <source>
        <strain evidence="1">CAN-66</strain>
        <tissue evidence="1">Leaf</tissue>
    </source>
</reference>
<comment type="caution">
    <text evidence="1">The sequence shown here is derived from an EMBL/GenBank/DDBJ whole genome shotgun (WGS) entry which is preliminary data.</text>
</comment>
<dbReference type="AlphaFoldDB" id="A0AA38SQF4"/>
<dbReference type="Proteomes" id="UP001172457">
    <property type="component" value="Chromosome 5"/>
</dbReference>
<sequence length="135" mass="14963">MKHDVLRINVVKSRSEGRRPDEDEDQEIPDLREMIAAKVGEVEAAIAGRASGLGGSQGRQKTATSYKYLSACQPLHFEGPKDPVASSRWTFEVEWLMSESLSMAQTMESVNEITDLFLGAVALLSKLHGNERMKI</sequence>
<accession>A0AA38SQF4</accession>
<keyword evidence="2" id="KW-1185">Reference proteome</keyword>
<organism evidence="1 2">
    <name type="scientific">Centaurea solstitialis</name>
    <name type="common">yellow star-thistle</name>
    <dbReference type="NCBI Taxonomy" id="347529"/>
    <lineage>
        <taxon>Eukaryota</taxon>
        <taxon>Viridiplantae</taxon>
        <taxon>Streptophyta</taxon>
        <taxon>Embryophyta</taxon>
        <taxon>Tracheophyta</taxon>
        <taxon>Spermatophyta</taxon>
        <taxon>Magnoliopsida</taxon>
        <taxon>eudicotyledons</taxon>
        <taxon>Gunneridae</taxon>
        <taxon>Pentapetalae</taxon>
        <taxon>asterids</taxon>
        <taxon>campanulids</taxon>
        <taxon>Asterales</taxon>
        <taxon>Asteraceae</taxon>
        <taxon>Carduoideae</taxon>
        <taxon>Cardueae</taxon>
        <taxon>Centaureinae</taxon>
        <taxon>Centaurea</taxon>
    </lineage>
</organism>